<dbReference type="Proteomes" id="UP000076154">
    <property type="component" value="Unassembled WGS sequence"/>
</dbReference>
<dbReference type="AlphaFoldDB" id="A0A369JZ95"/>
<evidence type="ECO:0000313" key="2">
    <source>
        <dbReference type="EMBL" id="RDB26560.1"/>
    </source>
</evidence>
<name>A0A369JZ95_HYPMA</name>
<dbReference type="EMBL" id="LUEZ02000029">
    <property type="protein sequence ID" value="RDB26560.1"/>
    <property type="molecule type" value="Genomic_DNA"/>
</dbReference>
<organism evidence="2 3">
    <name type="scientific">Hypsizygus marmoreus</name>
    <name type="common">White beech mushroom</name>
    <name type="synonym">Agaricus marmoreus</name>
    <dbReference type="NCBI Taxonomy" id="39966"/>
    <lineage>
        <taxon>Eukaryota</taxon>
        <taxon>Fungi</taxon>
        <taxon>Dikarya</taxon>
        <taxon>Basidiomycota</taxon>
        <taxon>Agaricomycotina</taxon>
        <taxon>Agaricomycetes</taxon>
        <taxon>Agaricomycetidae</taxon>
        <taxon>Agaricales</taxon>
        <taxon>Tricholomatineae</taxon>
        <taxon>Lyophyllaceae</taxon>
        <taxon>Hypsizygus</taxon>
    </lineage>
</organism>
<feature type="region of interest" description="Disordered" evidence="1">
    <location>
        <begin position="1"/>
        <end position="53"/>
    </location>
</feature>
<feature type="compositionally biased region" description="Polar residues" evidence="1">
    <location>
        <begin position="1"/>
        <end position="17"/>
    </location>
</feature>
<gene>
    <name evidence="2" type="ORF">Hypma_005677</name>
</gene>
<evidence type="ECO:0000313" key="3">
    <source>
        <dbReference type="Proteomes" id="UP000076154"/>
    </source>
</evidence>
<comment type="caution">
    <text evidence="2">The sequence shown here is derived from an EMBL/GenBank/DDBJ whole genome shotgun (WGS) entry which is preliminary data.</text>
</comment>
<keyword evidence="3" id="KW-1185">Reference proteome</keyword>
<accession>A0A369JZ95</accession>
<evidence type="ECO:0000256" key="1">
    <source>
        <dbReference type="SAM" id="MobiDB-lite"/>
    </source>
</evidence>
<protein>
    <submittedName>
        <fullName evidence="2">Uncharacterized protein</fullName>
    </submittedName>
</protein>
<sequence length="76" mass="7979">MYPPTQSSTVKTQTPKQASGLGAGEVNEQPRRSVDMEVTPGEIGTTGEKGEARRMRGGCVPCPGGGMCWIIPLPCC</sequence>
<proteinExistence type="predicted"/>
<dbReference type="InParanoid" id="A0A369JZ95"/>
<reference evidence="2" key="1">
    <citation type="submission" date="2018-04" db="EMBL/GenBank/DDBJ databases">
        <title>Whole genome sequencing of Hypsizygus marmoreus.</title>
        <authorList>
            <person name="Choi I.-G."/>
            <person name="Min B."/>
            <person name="Kim J.-G."/>
            <person name="Kim S."/>
            <person name="Oh Y.-L."/>
            <person name="Kong W.-S."/>
            <person name="Park H."/>
            <person name="Jeong J."/>
            <person name="Song E.-S."/>
        </authorList>
    </citation>
    <scope>NUCLEOTIDE SEQUENCE [LARGE SCALE GENOMIC DNA]</scope>
    <source>
        <strain evidence="2">51987-8</strain>
    </source>
</reference>